<evidence type="ECO:0000256" key="5">
    <source>
        <dbReference type="ARBA" id="ARBA00023004"/>
    </source>
</evidence>
<name>A0A1W1V434_PEPAS</name>
<keyword evidence="5" id="KW-0408">Iron</keyword>
<proteinExistence type="predicted"/>
<evidence type="ECO:0000256" key="3">
    <source>
        <dbReference type="ARBA" id="ARBA00022723"/>
    </source>
</evidence>
<comment type="cofactor">
    <cofactor evidence="1">
        <name>Fe(3+)</name>
        <dbReference type="ChEBI" id="CHEBI:29034"/>
    </cofactor>
</comment>
<dbReference type="InterPro" id="IPR012347">
    <property type="entry name" value="Ferritin-like"/>
</dbReference>
<dbReference type="GO" id="GO:0016491">
    <property type="term" value="F:oxidoreductase activity"/>
    <property type="evidence" value="ECO:0007669"/>
    <property type="project" value="InterPro"/>
</dbReference>
<dbReference type="PANTHER" id="PTHR43865:SF1">
    <property type="entry name" value="RUBRERYTHRIN-RELATED"/>
    <property type="match status" value="1"/>
</dbReference>
<organism evidence="8 9">
    <name type="scientific">Peptoniphilus asaccharolyticus DSM 20463</name>
    <dbReference type="NCBI Taxonomy" id="573058"/>
    <lineage>
        <taxon>Bacteria</taxon>
        <taxon>Bacillati</taxon>
        <taxon>Bacillota</taxon>
        <taxon>Tissierellia</taxon>
        <taxon>Tissierellales</taxon>
        <taxon>Peptoniphilaceae</taxon>
        <taxon>Peptoniphilus</taxon>
    </lineage>
</organism>
<sequence length="195" mass="22437">MKSLKGTETAKNLMASFAGESQANMRYTYAASQAKKDGYVQIQNIFEETAKNEKEHAKRFYKFLKNSFEPGETIEITGSFPVVFSKTEDNLQGAIDGEHEEASEMYPEFAEIAEKEGFPEIAKVFREVAEVEEAHERRYRKLLENIKNDRVFKKDEVVIWKCNNCGYLHEGMEAPEVCPACAHPRAHFEVFKETY</sequence>
<dbReference type="InterPro" id="IPR024934">
    <property type="entry name" value="Rubredoxin-like_dom"/>
</dbReference>
<dbReference type="Proteomes" id="UP000192368">
    <property type="component" value="Unassembled WGS sequence"/>
</dbReference>
<dbReference type="InterPro" id="IPR048574">
    <property type="entry name" value="RUBY_RBDX"/>
</dbReference>
<keyword evidence="4" id="KW-0249">Electron transport</keyword>
<dbReference type="PROSITE" id="PS50905">
    <property type="entry name" value="FERRITIN_LIKE"/>
    <property type="match status" value="1"/>
</dbReference>
<dbReference type="GO" id="GO:0005506">
    <property type="term" value="F:iron ion binding"/>
    <property type="evidence" value="ECO:0007669"/>
    <property type="project" value="InterPro"/>
</dbReference>
<accession>A0A1W1V434</accession>
<dbReference type="CDD" id="cd01041">
    <property type="entry name" value="Rubrerythrin"/>
    <property type="match status" value="1"/>
</dbReference>
<evidence type="ECO:0000313" key="8">
    <source>
        <dbReference type="EMBL" id="SMB88139.1"/>
    </source>
</evidence>
<dbReference type="PANTHER" id="PTHR43865">
    <property type="entry name" value="RUBRERYTHRIN-RELATED"/>
    <property type="match status" value="1"/>
</dbReference>
<dbReference type="FunFam" id="2.20.28.10:FF:000018">
    <property type="entry name" value="Rubrerythrin"/>
    <property type="match status" value="1"/>
</dbReference>
<dbReference type="PROSITE" id="PS50903">
    <property type="entry name" value="RUBREDOXIN_LIKE"/>
    <property type="match status" value="1"/>
</dbReference>
<dbReference type="SUPFAM" id="SSF57802">
    <property type="entry name" value="Rubredoxin-like"/>
    <property type="match status" value="1"/>
</dbReference>
<dbReference type="Gene3D" id="1.20.1260.10">
    <property type="match status" value="1"/>
</dbReference>
<gene>
    <name evidence="8" type="ORF">SAMN00017477_1349</name>
</gene>
<dbReference type="EMBL" id="FWWR01000009">
    <property type="protein sequence ID" value="SMB88139.1"/>
    <property type="molecule type" value="Genomic_DNA"/>
</dbReference>
<dbReference type="InterPro" id="IPR009040">
    <property type="entry name" value="Ferritin-like_diiron"/>
</dbReference>
<feature type="domain" description="Rubredoxin-like" evidence="6">
    <location>
        <begin position="157"/>
        <end position="191"/>
    </location>
</feature>
<keyword evidence="2" id="KW-0813">Transport</keyword>
<dbReference type="Pfam" id="PF21349">
    <property type="entry name" value="RUBY_RBDX"/>
    <property type="match status" value="1"/>
</dbReference>
<dbReference type="AlphaFoldDB" id="A0A1W1V434"/>
<dbReference type="Pfam" id="PF02915">
    <property type="entry name" value="Rubrerythrin"/>
    <property type="match status" value="1"/>
</dbReference>
<keyword evidence="9" id="KW-1185">Reference proteome</keyword>
<evidence type="ECO:0000256" key="2">
    <source>
        <dbReference type="ARBA" id="ARBA00022448"/>
    </source>
</evidence>
<dbReference type="InterPro" id="IPR052364">
    <property type="entry name" value="Rubrerythrin"/>
</dbReference>
<dbReference type="OrthoDB" id="9799749at2"/>
<evidence type="ECO:0000313" key="9">
    <source>
        <dbReference type="Proteomes" id="UP000192368"/>
    </source>
</evidence>
<dbReference type="NCBIfam" id="NF045767">
    <property type="entry name" value="RuberyRbr"/>
    <property type="match status" value="1"/>
</dbReference>
<dbReference type="InterPro" id="IPR003251">
    <property type="entry name" value="Rr_diiron-bd_dom"/>
</dbReference>
<dbReference type="RefSeq" id="WP_084230899.1">
    <property type="nucleotide sequence ID" value="NZ_FWWR01000009.1"/>
</dbReference>
<feature type="domain" description="Ferritin-like diiron" evidence="7">
    <location>
        <begin position="3"/>
        <end position="150"/>
    </location>
</feature>
<dbReference type="STRING" id="573058.SAMN00017477_1349"/>
<evidence type="ECO:0000259" key="6">
    <source>
        <dbReference type="PROSITE" id="PS50903"/>
    </source>
</evidence>
<protein>
    <submittedName>
        <fullName evidence="8">Rubrerythrin</fullName>
    </submittedName>
</protein>
<dbReference type="SUPFAM" id="SSF47240">
    <property type="entry name" value="Ferritin-like"/>
    <property type="match status" value="1"/>
</dbReference>
<dbReference type="Gene3D" id="2.20.28.10">
    <property type="match status" value="1"/>
</dbReference>
<evidence type="ECO:0000256" key="1">
    <source>
        <dbReference type="ARBA" id="ARBA00001965"/>
    </source>
</evidence>
<dbReference type="CDD" id="cd00729">
    <property type="entry name" value="rubredoxin_SM"/>
    <property type="match status" value="1"/>
</dbReference>
<evidence type="ECO:0000259" key="7">
    <source>
        <dbReference type="PROSITE" id="PS50905"/>
    </source>
</evidence>
<dbReference type="InterPro" id="IPR009078">
    <property type="entry name" value="Ferritin-like_SF"/>
</dbReference>
<reference evidence="9" key="1">
    <citation type="submission" date="2017-04" db="EMBL/GenBank/DDBJ databases">
        <authorList>
            <person name="Varghese N."/>
            <person name="Submissions S."/>
        </authorList>
    </citation>
    <scope>NUCLEOTIDE SEQUENCE [LARGE SCALE GENOMIC DNA]</scope>
    <source>
        <strain evidence="9">DSM 20463</strain>
    </source>
</reference>
<keyword evidence="3" id="KW-0479">Metal-binding</keyword>
<evidence type="ECO:0000256" key="4">
    <source>
        <dbReference type="ARBA" id="ARBA00022982"/>
    </source>
</evidence>